<evidence type="ECO:0000256" key="3">
    <source>
        <dbReference type="ARBA" id="ARBA00022519"/>
    </source>
</evidence>
<keyword evidence="8" id="KW-0175">Coiled coil</keyword>
<keyword evidence="5 9" id="KW-1133">Transmembrane helix</keyword>
<reference evidence="11" key="1">
    <citation type="submission" date="2020-05" db="EMBL/GenBank/DDBJ databases">
        <title>Identification of trans-AT polyketide cluster in two marine bacteria, producers of a novel glutaramide-containing polyketide sesbanimide D and analogs.</title>
        <authorList>
            <person name="Kacar D."/>
            <person name="Rodriguez P."/>
            <person name="Canedo L."/>
            <person name="Gonzalez E."/>
            <person name="Galan B."/>
            <person name="De La Calle F."/>
            <person name="Garcia J.L."/>
        </authorList>
    </citation>
    <scope>NUCLEOTIDE SEQUENCE</scope>
    <source>
        <strain evidence="11">PHM038</strain>
    </source>
</reference>
<evidence type="ECO:0000256" key="8">
    <source>
        <dbReference type="SAM" id="Coils"/>
    </source>
</evidence>
<feature type="transmembrane region" description="Helical" evidence="9">
    <location>
        <begin position="530"/>
        <end position="551"/>
    </location>
</feature>
<accession>A0A926S8M7</accession>
<evidence type="ECO:0000256" key="7">
    <source>
        <dbReference type="RuleBase" id="RU369079"/>
    </source>
</evidence>
<feature type="transmembrane region" description="Helical" evidence="9">
    <location>
        <begin position="227"/>
        <end position="250"/>
    </location>
</feature>
<feature type="transmembrane region" description="Helical" evidence="9">
    <location>
        <begin position="482"/>
        <end position="510"/>
    </location>
</feature>
<evidence type="ECO:0000313" key="11">
    <source>
        <dbReference type="EMBL" id="MBD1545184.1"/>
    </source>
</evidence>
<feature type="transmembrane region" description="Helical" evidence="9">
    <location>
        <begin position="326"/>
        <end position="347"/>
    </location>
</feature>
<feature type="transmembrane region" description="Helical" evidence="9">
    <location>
        <begin position="299"/>
        <end position="319"/>
    </location>
</feature>
<gene>
    <name evidence="11" type="ORF">HK439_02845</name>
</gene>
<dbReference type="RefSeq" id="WP_190289859.1">
    <property type="nucleotide sequence ID" value="NZ_JABFCZ010000003.1"/>
</dbReference>
<feature type="transmembrane region" description="Helical" evidence="9">
    <location>
        <begin position="402"/>
        <end position="422"/>
    </location>
</feature>
<feature type="transmembrane region" description="Helical" evidence="9">
    <location>
        <begin position="359"/>
        <end position="381"/>
    </location>
</feature>
<feature type="transmembrane region" description="Helical" evidence="9">
    <location>
        <begin position="118"/>
        <end position="149"/>
    </location>
</feature>
<comment type="subcellular location">
    <subcellularLocation>
        <location evidence="1 7">Cell inner membrane</location>
        <topology evidence="1 7">Multi-pass membrane protein</topology>
    </subcellularLocation>
</comment>
<comment type="function">
    <text evidence="7">Part of the tripartite ATP-independent periplasmic (TRAP) transport system.</text>
</comment>
<feature type="domain" description="TRAP C4-dicarboxylate transport system permease DctM subunit" evidence="10">
    <location>
        <begin position="80"/>
        <end position="187"/>
    </location>
</feature>
<dbReference type="AlphaFoldDB" id="A0A926S8M7"/>
<evidence type="ECO:0000259" key="10">
    <source>
        <dbReference type="Pfam" id="PF06808"/>
    </source>
</evidence>
<evidence type="ECO:0000256" key="6">
    <source>
        <dbReference type="ARBA" id="ARBA00023136"/>
    </source>
</evidence>
<sequence>MELFFLVLLVVVLACALGSGYPAAFAIPGSAILAIGIAAFCGYLYAGDIDAFFVHGGGPDAWLSAGVLNFRGNYRSDSGDTLIAIPLFIFMGLMLQRSKVAEDLLLAMAQLFRAIRGGLGISVILVGALLAATTGIVGATVVTMGMISLPTMLRNRYSKPLATGVIAATGTLGQIIPPSIVLLILVHQLTTAVNQANAGRRALYKVATGELTMPSEFDVFSVSAGEMFMGAFVPGMVLVGLYILYVAGVALLRPGLAPTMPRDETNGRNLFLSVIVALVPPLTLILLVLGSIVTGVATVNQAGAIGAAGATIMAGYRLYKGKRGAFAPTLLALCSLMAIAVILQNFDVNLRKIYSSRDVVGLVLSVLAAMALAASLLWSGWRTLKIERTMQYVMEETLKTTSLVFAILLGAVMLTAAFRGFGGEELVKGFLQTLPGGFWGQFTIVMLIVFLLGFFLDFIEITVVVVPIVAPILLADPSANIAAVWLGVMIALVIQTSFLTPPFGFALFYLRGVAPVSVRTLDIYKGVVPFIALQLLALAVVGGYPALVTYLPNRILLQSDNAPPTSTPRLQYCIENYVAGRFRENGDTIRAAIDRARSLDLASLPPKYRAEMTKAFDKAGQAFQLMGAIKASEASVAEAAPDYAPVHASVRQSQRDARQIDKEISKLETIVSRAGRTVSEEAAQKARDRLTELTARREAILAEVPSDWDALHSDFAAIQTAESTARRAYRRDVDEAYQPVTELIALIGDGDKLPAFAADLRSLEDAAQSEPPADLVERIETVRSTLSDIAGTSGIHTALSKARRALRAKSPDREAAQSALADAMAQVESEQVWRKAAGGALLSGLKTYRAAIAGTIGLRSQEHLPKSIAATVAACVASPRHIFLYF</sequence>
<feature type="domain" description="TRAP C4-dicarboxylate transport system permease DctM subunit" evidence="10">
    <location>
        <begin position="220"/>
        <end position="323"/>
    </location>
</feature>
<keyword evidence="7" id="KW-0813">Transport</keyword>
<feature type="transmembrane region" description="Helical" evidence="9">
    <location>
        <begin position="270"/>
        <end position="293"/>
    </location>
</feature>
<feature type="domain" description="TRAP C4-dicarboxylate transport system permease DctM subunit" evidence="10">
    <location>
        <begin position="363"/>
        <end position="546"/>
    </location>
</feature>
<proteinExistence type="predicted"/>
<dbReference type="Proteomes" id="UP000598467">
    <property type="component" value="Unassembled WGS sequence"/>
</dbReference>
<evidence type="ECO:0000256" key="9">
    <source>
        <dbReference type="SAM" id="Phobius"/>
    </source>
</evidence>
<organism evidence="11 12">
    <name type="scientific">Roseibium aggregatum</name>
    <dbReference type="NCBI Taxonomy" id="187304"/>
    <lineage>
        <taxon>Bacteria</taxon>
        <taxon>Pseudomonadati</taxon>
        <taxon>Pseudomonadota</taxon>
        <taxon>Alphaproteobacteria</taxon>
        <taxon>Hyphomicrobiales</taxon>
        <taxon>Stappiaceae</taxon>
        <taxon>Roseibium</taxon>
    </lineage>
</organism>
<dbReference type="GO" id="GO:0005886">
    <property type="term" value="C:plasma membrane"/>
    <property type="evidence" value="ECO:0007669"/>
    <property type="project" value="UniProtKB-SubCell"/>
</dbReference>
<comment type="caution">
    <text evidence="11">The sequence shown here is derived from an EMBL/GenBank/DDBJ whole genome shotgun (WGS) entry which is preliminary data.</text>
</comment>
<name>A0A926S8M7_9HYPH</name>
<feature type="coiled-coil region" evidence="8">
    <location>
        <begin position="650"/>
        <end position="703"/>
    </location>
</feature>
<evidence type="ECO:0000256" key="2">
    <source>
        <dbReference type="ARBA" id="ARBA00022475"/>
    </source>
</evidence>
<evidence type="ECO:0000256" key="1">
    <source>
        <dbReference type="ARBA" id="ARBA00004429"/>
    </source>
</evidence>
<feature type="transmembrane region" description="Helical" evidence="9">
    <location>
        <begin position="28"/>
        <end position="46"/>
    </location>
</feature>
<dbReference type="EMBL" id="JABFCZ010000003">
    <property type="protein sequence ID" value="MBD1545184.1"/>
    <property type="molecule type" value="Genomic_DNA"/>
</dbReference>
<dbReference type="InterPro" id="IPR010656">
    <property type="entry name" value="DctM"/>
</dbReference>
<dbReference type="InterPro" id="IPR004681">
    <property type="entry name" value="TRAP_DctM"/>
</dbReference>
<dbReference type="Pfam" id="PF06808">
    <property type="entry name" value="DctM"/>
    <property type="match status" value="3"/>
</dbReference>
<keyword evidence="6 9" id="KW-0472">Membrane</keyword>
<evidence type="ECO:0000256" key="5">
    <source>
        <dbReference type="ARBA" id="ARBA00022989"/>
    </source>
</evidence>
<keyword evidence="2" id="KW-1003">Cell membrane</keyword>
<keyword evidence="3 7" id="KW-0997">Cell inner membrane</keyword>
<keyword evidence="4 9" id="KW-0812">Transmembrane</keyword>
<feature type="transmembrane region" description="Helical" evidence="9">
    <location>
        <begin position="161"/>
        <end position="186"/>
    </location>
</feature>
<evidence type="ECO:0000256" key="4">
    <source>
        <dbReference type="ARBA" id="ARBA00022692"/>
    </source>
</evidence>
<evidence type="ECO:0000313" key="12">
    <source>
        <dbReference type="Proteomes" id="UP000598467"/>
    </source>
</evidence>
<protein>
    <submittedName>
        <fullName evidence="11">TRAP transporter large permease subunit</fullName>
    </submittedName>
</protein>
<dbReference type="PANTHER" id="PTHR33362:SF7">
    <property type="entry name" value="SLL1103 PROTEIN"/>
    <property type="match status" value="1"/>
</dbReference>
<dbReference type="PANTHER" id="PTHR33362">
    <property type="entry name" value="SIALIC ACID TRAP TRANSPORTER PERMEASE PROTEIN SIAT-RELATED"/>
    <property type="match status" value="1"/>
</dbReference>
<dbReference type="GO" id="GO:0022857">
    <property type="term" value="F:transmembrane transporter activity"/>
    <property type="evidence" value="ECO:0007669"/>
    <property type="project" value="UniProtKB-UniRule"/>
</dbReference>
<feature type="transmembrane region" description="Helical" evidence="9">
    <location>
        <begin position="442"/>
        <end position="475"/>
    </location>
</feature>